<reference evidence="5" key="1">
    <citation type="submission" date="2022-07" db="EMBL/GenBank/DDBJ databases">
        <title>The genome of Lyophyllum shimeji provides insight into the initial evolution of ectomycorrhizal fungal genome.</title>
        <authorList>
            <person name="Kobayashi Y."/>
            <person name="Shibata T."/>
            <person name="Hirakawa H."/>
            <person name="Shigenobu S."/>
            <person name="Nishiyama T."/>
            <person name="Yamada A."/>
            <person name="Hasebe M."/>
            <person name="Kawaguchi M."/>
        </authorList>
    </citation>
    <scope>NUCLEOTIDE SEQUENCE</scope>
    <source>
        <strain evidence="5">AT787</strain>
    </source>
</reference>
<evidence type="ECO:0000256" key="1">
    <source>
        <dbReference type="ARBA" id="ARBA00005964"/>
    </source>
</evidence>
<dbReference type="PANTHER" id="PTHR11559">
    <property type="entry name" value="CARBOXYLESTERASE"/>
    <property type="match status" value="1"/>
</dbReference>
<dbReference type="Pfam" id="PF00135">
    <property type="entry name" value="COesterase"/>
    <property type="match status" value="1"/>
</dbReference>
<feature type="domain" description="Carboxylesterase type B" evidence="4">
    <location>
        <begin position="85"/>
        <end position="543"/>
    </location>
</feature>
<dbReference type="Proteomes" id="UP001063166">
    <property type="component" value="Unassembled WGS sequence"/>
</dbReference>
<dbReference type="GO" id="GO:0016787">
    <property type="term" value="F:hydrolase activity"/>
    <property type="evidence" value="ECO:0007669"/>
    <property type="project" value="UniProtKB-KW"/>
</dbReference>
<dbReference type="SUPFAM" id="SSF53474">
    <property type="entry name" value="alpha/beta-Hydrolases"/>
    <property type="match status" value="1"/>
</dbReference>
<evidence type="ECO:0000256" key="2">
    <source>
        <dbReference type="ARBA" id="ARBA00022801"/>
    </source>
</evidence>
<evidence type="ECO:0000313" key="6">
    <source>
        <dbReference type="Proteomes" id="UP001063166"/>
    </source>
</evidence>
<dbReference type="Gene3D" id="3.40.50.1820">
    <property type="entry name" value="alpha/beta hydrolase"/>
    <property type="match status" value="1"/>
</dbReference>
<organism evidence="5 6">
    <name type="scientific">Lyophyllum shimeji</name>
    <name type="common">Hon-shimeji</name>
    <name type="synonym">Tricholoma shimeji</name>
    <dbReference type="NCBI Taxonomy" id="47721"/>
    <lineage>
        <taxon>Eukaryota</taxon>
        <taxon>Fungi</taxon>
        <taxon>Dikarya</taxon>
        <taxon>Basidiomycota</taxon>
        <taxon>Agaricomycotina</taxon>
        <taxon>Agaricomycetes</taxon>
        <taxon>Agaricomycetidae</taxon>
        <taxon>Agaricales</taxon>
        <taxon>Tricholomatineae</taxon>
        <taxon>Lyophyllaceae</taxon>
        <taxon>Lyophyllum</taxon>
    </lineage>
</organism>
<gene>
    <name evidence="5" type="ORF">LshimejAT787_0800020</name>
</gene>
<sequence length="596" mass="63205">MGTHCVVRLMTSTRLSPIISTARQSSSRSGASNAKLLHITCTASSKRYKKRNAGRSSSKIPRHIMLLTPLALLLPVLGVSTAPSAPIVDLGYAKYQGTVDATTGNTLFLGMRYAAPPTGSLRWQPPQRPATVAGVQQANAQPPSCMTAGSGTSPTNPFRAQNLTTQAAAAASEDCLFLNVFTPGVSASPSGRKPVVVWIHGGGYQAGNAQPYNGEDLIREANGGMVAVAIQYRLGVFGFLPGSKVKAGGALNAGLLDQEFALRWVQEHITKFGGDPSKVTIWGESAGAGSVLQHVIAHDGQTTPPLFRAAITSSSFLPSQYNFNDPIPEALYDEVVSQTSCTSSADTLACLRGVDVATLQAANVKISTGAFFGTFIFVPVVDGIFIRQRATQALRQRKVNGNALLSVTNTLEGFNFVNQSTASTVQIPDYISQLFPNFGSPEIRKAAALYANLGTPISQAVAIMGEAIFICPTYFLLRAFGQSFKSAFAIPPSHHGDDIQYYFPSSTVSGFPAFNNTAFIGAFSGSFLDFAMSLNPNVKSDPSNITPLWNIWAAGEVEMLFNKTAAGEPVVQPIKTSSALLQRCAFWESVGALSGQ</sequence>
<evidence type="ECO:0000256" key="3">
    <source>
        <dbReference type="RuleBase" id="RU361235"/>
    </source>
</evidence>
<dbReference type="InterPro" id="IPR002018">
    <property type="entry name" value="CarbesteraseB"/>
</dbReference>
<comment type="similarity">
    <text evidence="1 3">Belongs to the type-B carboxylesterase/lipase family.</text>
</comment>
<keyword evidence="2 3" id="KW-0378">Hydrolase</keyword>
<dbReference type="PROSITE" id="PS00941">
    <property type="entry name" value="CARBOXYLESTERASE_B_2"/>
    <property type="match status" value="1"/>
</dbReference>
<keyword evidence="6" id="KW-1185">Reference proteome</keyword>
<evidence type="ECO:0000313" key="5">
    <source>
        <dbReference type="EMBL" id="GLB40131.1"/>
    </source>
</evidence>
<name>A0A9P3PQY3_LYOSH</name>
<protein>
    <recommendedName>
        <fullName evidence="3">Carboxylic ester hydrolase</fullName>
        <ecNumber evidence="3">3.1.1.-</ecNumber>
    </recommendedName>
</protein>
<dbReference type="PROSITE" id="PS00122">
    <property type="entry name" value="CARBOXYLESTERASE_B_1"/>
    <property type="match status" value="1"/>
</dbReference>
<dbReference type="AlphaFoldDB" id="A0A9P3PQY3"/>
<dbReference type="InterPro" id="IPR050309">
    <property type="entry name" value="Type-B_Carboxylest/Lipase"/>
</dbReference>
<proteinExistence type="inferred from homology"/>
<accession>A0A9P3PQY3</accession>
<dbReference type="InterPro" id="IPR019819">
    <property type="entry name" value="Carboxylesterase_B_CS"/>
</dbReference>
<dbReference type="EC" id="3.1.1.-" evidence="3"/>
<dbReference type="EMBL" id="BRPK01000008">
    <property type="protein sequence ID" value="GLB40131.1"/>
    <property type="molecule type" value="Genomic_DNA"/>
</dbReference>
<comment type="caution">
    <text evidence="5">The sequence shown here is derived from an EMBL/GenBank/DDBJ whole genome shotgun (WGS) entry which is preliminary data.</text>
</comment>
<dbReference type="InterPro" id="IPR029058">
    <property type="entry name" value="AB_hydrolase_fold"/>
</dbReference>
<dbReference type="InterPro" id="IPR019826">
    <property type="entry name" value="Carboxylesterase_B_AS"/>
</dbReference>
<dbReference type="OrthoDB" id="408631at2759"/>
<evidence type="ECO:0000259" key="4">
    <source>
        <dbReference type="Pfam" id="PF00135"/>
    </source>
</evidence>